<dbReference type="Proteomes" id="UP001055102">
    <property type="component" value="Unassembled WGS sequence"/>
</dbReference>
<dbReference type="PANTHER" id="PTHR37477">
    <property type="entry name" value="COBALT-PRECORRIN-5A HYDROLASE"/>
    <property type="match status" value="1"/>
</dbReference>
<dbReference type="PANTHER" id="PTHR37477:SF1">
    <property type="entry name" value="COBALT-PRECORRIN-5A HYDROLASE"/>
    <property type="match status" value="1"/>
</dbReference>
<dbReference type="InterPro" id="IPR036518">
    <property type="entry name" value="CobE/GbiG_C_sf"/>
</dbReference>
<keyword evidence="3" id="KW-1185">Reference proteome</keyword>
<reference evidence="2" key="1">
    <citation type="journal article" date="2021" name="Front. Microbiol.">
        <title>Comprehensive Comparative Genomics and Phenotyping of Methylobacterium Species.</title>
        <authorList>
            <person name="Alessa O."/>
            <person name="Ogura Y."/>
            <person name="Fujitani Y."/>
            <person name="Takami H."/>
            <person name="Hayashi T."/>
            <person name="Sahin N."/>
            <person name="Tani A."/>
        </authorList>
    </citation>
    <scope>NUCLEOTIDE SEQUENCE</scope>
    <source>
        <strain evidence="2">LMG 23639</strain>
    </source>
</reference>
<comment type="caution">
    <text evidence="2">The sequence shown here is derived from an EMBL/GenBank/DDBJ whole genome shotgun (WGS) entry which is preliminary data.</text>
</comment>
<gene>
    <name evidence="2" type="ORF">AOPFMNJM_2384</name>
</gene>
<evidence type="ECO:0000313" key="2">
    <source>
        <dbReference type="EMBL" id="GJE07060.1"/>
    </source>
</evidence>
<dbReference type="InterPro" id="IPR002750">
    <property type="entry name" value="CobE/GbiG_C"/>
</dbReference>
<dbReference type="Pfam" id="PF01890">
    <property type="entry name" value="CbiG_C"/>
    <property type="match status" value="1"/>
</dbReference>
<dbReference type="EMBL" id="BPQR01000039">
    <property type="protein sequence ID" value="GJE07060.1"/>
    <property type="molecule type" value="Genomic_DNA"/>
</dbReference>
<sequence>MSAVVVAGIGFRKGTGAQEIVALVREAQAQAGLDAARLGALATAEDRAGEAPVVTAAAALGLPLSAVPDAALREADARVPTRSPRMEATRGVGSLAEAAALATCGPGGRIVLPRIASAGATCALAAPWSGEAP</sequence>
<dbReference type="SUPFAM" id="SSF159664">
    <property type="entry name" value="CobE/GbiG C-terminal domain-like"/>
    <property type="match status" value="1"/>
</dbReference>
<reference evidence="2" key="2">
    <citation type="submission" date="2021-08" db="EMBL/GenBank/DDBJ databases">
        <authorList>
            <person name="Tani A."/>
            <person name="Ola A."/>
            <person name="Ogura Y."/>
            <person name="Katsura K."/>
            <person name="Hayashi T."/>
        </authorList>
    </citation>
    <scope>NUCLEOTIDE SEQUENCE</scope>
    <source>
        <strain evidence="2">LMG 23639</strain>
    </source>
</reference>
<evidence type="ECO:0000259" key="1">
    <source>
        <dbReference type="Pfam" id="PF01890"/>
    </source>
</evidence>
<dbReference type="InterPro" id="IPR052553">
    <property type="entry name" value="CbiG_hydrolase"/>
</dbReference>
<dbReference type="RefSeq" id="WP_238276039.1">
    <property type="nucleotide sequence ID" value="NZ_BPQR01000039.1"/>
</dbReference>
<name>A0ABQ4SX17_9HYPH</name>
<organism evidence="2 3">
    <name type="scientific">Methylobacterium jeotgali</name>
    <dbReference type="NCBI Taxonomy" id="381630"/>
    <lineage>
        <taxon>Bacteria</taxon>
        <taxon>Pseudomonadati</taxon>
        <taxon>Pseudomonadota</taxon>
        <taxon>Alphaproteobacteria</taxon>
        <taxon>Hyphomicrobiales</taxon>
        <taxon>Methylobacteriaceae</taxon>
        <taxon>Methylobacterium</taxon>
    </lineage>
</organism>
<proteinExistence type="predicted"/>
<accession>A0ABQ4SX17</accession>
<dbReference type="Gene3D" id="3.30.420.180">
    <property type="entry name" value="CobE/GbiG C-terminal domain"/>
    <property type="match status" value="1"/>
</dbReference>
<evidence type="ECO:0000313" key="3">
    <source>
        <dbReference type="Proteomes" id="UP001055102"/>
    </source>
</evidence>
<feature type="domain" description="CobE/GbiG C-terminal" evidence="1">
    <location>
        <begin position="5"/>
        <end position="125"/>
    </location>
</feature>
<protein>
    <recommendedName>
        <fullName evidence="1">CobE/GbiG C-terminal domain-containing protein</fullName>
    </recommendedName>
</protein>